<protein>
    <submittedName>
        <fullName evidence="2 4">Uncharacterized protein</fullName>
    </submittedName>
</protein>
<reference evidence="4" key="1">
    <citation type="submission" date="2017-02" db="UniProtKB">
        <authorList>
            <consortium name="WormBaseParasite"/>
        </authorList>
    </citation>
    <scope>IDENTIFICATION</scope>
</reference>
<reference evidence="2 3" key="2">
    <citation type="submission" date="2018-11" db="EMBL/GenBank/DDBJ databases">
        <authorList>
            <consortium name="Pathogen Informatics"/>
        </authorList>
    </citation>
    <scope>NUCLEOTIDE SEQUENCE [LARGE SCALE GENOMIC DNA]</scope>
    <source>
        <strain evidence="2 3">MHpl1</strain>
    </source>
</reference>
<evidence type="ECO:0000313" key="4">
    <source>
        <dbReference type="WBParaSite" id="HPLM_0000271001-mRNA-1"/>
    </source>
</evidence>
<dbReference type="WBParaSite" id="HPLM_0000271001-mRNA-1">
    <property type="protein sequence ID" value="HPLM_0000271001-mRNA-1"/>
    <property type="gene ID" value="HPLM_0000271001"/>
</dbReference>
<dbReference type="OrthoDB" id="6355676at2759"/>
<dbReference type="Proteomes" id="UP000268014">
    <property type="component" value="Unassembled WGS sequence"/>
</dbReference>
<keyword evidence="3" id="KW-1185">Reference proteome</keyword>
<organism evidence="4">
    <name type="scientific">Haemonchus placei</name>
    <name type="common">Barber's pole worm</name>
    <dbReference type="NCBI Taxonomy" id="6290"/>
    <lineage>
        <taxon>Eukaryota</taxon>
        <taxon>Metazoa</taxon>
        <taxon>Ecdysozoa</taxon>
        <taxon>Nematoda</taxon>
        <taxon>Chromadorea</taxon>
        <taxon>Rhabditida</taxon>
        <taxon>Rhabditina</taxon>
        <taxon>Rhabditomorpha</taxon>
        <taxon>Strongyloidea</taxon>
        <taxon>Trichostrongylidae</taxon>
        <taxon>Haemonchus</taxon>
    </lineage>
</organism>
<sequence>MSKSWLSDQKPRAIPRKRTAVTDGEANSSEEVSVPKAYLNELIRKAKRRPAYCECKCTCGFYPPDTRLTAIESTKERQS</sequence>
<gene>
    <name evidence="2" type="ORF">HPLM_LOCUS2705</name>
</gene>
<evidence type="ECO:0000313" key="3">
    <source>
        <dbReference type="Proteomes" id="UP000268014"/>
    </source>
</evidence>
<dbReference type="STRING" id="6290.A0A0N4VZI8"/>
<name>A0A0N4VZI8_HAEPC</name>
<dbReference type="EMBL" id="UZAF01006326">
    <property type="protein sequence ID" value="VDO16383.1"/>
    <property type="molecule type" value="Genomic_DNA"/>
</dbReference>
<proteinExistence type="predicted"/>
<feature type="region of interest" description="Disordered" evidence="1">
    <location>
        <begin position="1"/>
        <end position="30"/>
    </location>
</feature>
<evidence type="ECO:0000256" key="1">
    <source>
        <dbReference type="SAM" id="MobiDB-lite"/>
    </source>
</evidence>
<dbReference type="AlphaFoldDB" id="A0A0N4VZI8"/>
<accession>A0A0N4VZI8</accession>
<evidence type="ECO:0000313" key="2">
    <source>
        <dbReference type="EMBL" id="VDO16383.1"/>
    </source>
</evidence>